<dbReference type="PANTHER" id="PTHR45820:SF4">
    <property type="entry name" value="ZINC TRANSPORTER 63C, ISOFORM F"/>
    <property type="match status" value="1"/>
</dbReference>
<protein>
    <submittedName>
        <fullName evidence="9">Zinc transporter 10</fullName>
    </submittedName>
</protein>
<keyword evidence="10" id="KW-1185">Reference proteome</keyword>
<dbReference type="GO" id="GO:0006882">
    <property type="term" value="P:intracellular zinc ion homeostasis"/>
    <property type="evidence" value="ECO:0007669"/>
    <property type="project" value="TreeGrafter"/>
</dbReference>
<evidence type="ECO:0000256" key="1">
    <source>
        <dbReference type="ARBA" id="ARBA00004141"/>
    </source>
</evidence>
<dbReference type="GO" id="GO:0016020">
    <property type="term" value="C:membrane"/>
    <property type="evidence" value="ECO:0007669"/>
    <property type="project" value="UniProtKB-SubCell"/>
</dbReference>
<dbReference type="GO" id="GO:0010312">
    <property type="term" value="P:detoxification of zinc ion"/>
    <property type="evidence" value="ECO:0007669"/>
    <property type="project" value="TreeGrafter"/>
</dbReference>
<keyword evidence="5 7" id="KW-1133">Transmembrane helix</keyword>
<evidence type="ECO:0000256" key="2">
    <source>
        <dbReference type="ARBA" id="ARBA00008873"/>
    </source>
</evidence>
<proteinExistence type="inferred from homology"/>
<dbReference type="AlphaFoldDB" id="A0A310SRB5"/>
<comment type="subcellular location">
    <subcellularLocation>
        <location evidence="1">Membrane</location>
        <topology evidence="1">Multi-pass membrane protein</topology>
    </subcellularLocation>
</comment>
<dbReference type="Gene3D" id="1.20.1510.10">
    <property type="entry name" value="Cation efflux protein transmembrane domain"/>
    <property type="match status" value="1"/>
</dbReference>
<evidence type="ECO:0000313" key="9">
    <source>
        <dbReference type="EMBL" id="OAD62224.1"/>
    </source>
</evidence>
<gene>
    <name evidence="9" type="ORF">WN48_07075</name>
</gene>
<evidence type="ECO:0000256" key="3">
    <source>
        <dbReference type="ARBA" id="ARBA00022692"/>
    </source>
</evidence>
<dbReference type="OrthoDB" id="29444at2759"/>
<feature type="transmembrane region" description="Helical" evidence="7">
    <location>
        <begin position="37"/>
        <end position="58"/>
    </location>
</feature>
<evidence type="ECO:0000256" key="7">
    <source>
        <dbReference type="SAM" id="Phobius"/>
    </source>
</evidence>
<keyword evidence="4" id="KW-0862">Zinc</keyword>
<organism evidence="9 10">
    <name type="scientific">Eufriesea mexicana</name>
    <dbReference type="NCBI Taxonomy" id="516756"/>
    <lineage>
        <taxon>Eukaryota</taxon>
        <taxon>Metazoa</taxon>
        <taxon>Ecdysozoa</taxon>
        <taxon>Arthropoda</taxon>
        <taxon>Hexapoda</taxon>
        <taxon>Insecta</taxon>
        <taxon>Pterygota</taxon>
        <taxon>Neoptera</taxon>
        <taxon>Endopterygota</taxon>
        <taxon>Hymenoptera</taxon>
        <taxon>Apocrita</taxon>
        <taxon>Aculeata</taxon>
        <taxon>Apoidea</taxon>
        <taxon>Anthophila</taxon>
        <taxon>Apidae</taxon>
        <taxon>Eufriesea</taxon>
    </lineage>
</organism>
<evidence type="ECO:0000259" key="8">
    <source>
        <dbReference type="Pfam" id="PF01545"/>
    </source>
</evidence>
<keyword evidence="3 7" id="KW-0812">Transmembrane</keyword>
<reference evidence="9 10" key="1">
    <citation type="submission" date="2015-07" db="EMBL/GenBank/DDBJ databases">
        <title>The genome of Eufriesea mexicana.</title>
        <authorList>
            <person name="Pan H."/>
            <person name="Kapheim K."/>
        </authorList>
    </citation>
    <scope>NUCLEOTIDE SEQUENCE [LARGE SCALE GENOMIC DNA]</scope>
    <source>
        <strain evidence="9">0111107269</strain>
        <tissue evidence="9">Whole body</tissue>
    </source>
</reference>
<feature type="transmembrane region" description="Helical" evidence="7">
    <location>
        <begin position="12"/>
        <end position="31"/>
    </location>
</feature>
<dbReference type="Proteomes" id="UP000250275">
    <property type="component" value="Unassembled WGS sequence"/>
</dbReference>
<dbReference type="PANTHER" id="PTHR45820">
    <property type="entry name" value="FI23527P1"/>
    <property type="match status" value="1"/>
</dbReference>
<keyword evidence="6 7" id="KW-0472">Membrane</keyword>
<dbReference type="GO" id="GO:0005385">
    <property type="term" value="F:zinc ion transmembrane transporter activity"/>
    <property type="evidence" value="ECO:0007669"/>
    <property type="project" value="TreeGrafter"/>
</dbReference>
<dbReference type="InterPro" id="IPR058533">
    <property type="entry name" value="Cation_efflux_TM"/>
</dbReference>
<feature type="domain" description="Cation efflux protein transmembrane" evidence="8">
    <location>
        <begin position="12"/>
        <end position="61"/>
    </location>
</feature>
<accession>A0A310SRB5</accession>
<evidence type="ECO:0000256" key="6">
    <source>
        <dbReference type="ARBA" id="ARBA00023136"/>
    </source>
</evidence>
<evidence type="ECO:0000313" key="10">
    <source>
        <dbReference type="Proteomes" id="UP000250275"/>
    </source>
</evidence>
<dbReference type="SUPFAM" id="SSF161111">
    <property type="entry name" value="Cation efflux protein transmembrane domain-like"/>
    <property type="match status" value="1"/>
</dbReference>
<evidence type="ECO:0000256" key="4">
    <source>
        <dbReference type="ARBA" id="ARBA00022833"/>
    </source>
</evidence>
<comment type="similarity">
    <text evidence="2">Belongs to the cation diffusion facilitator (CDF) transporter (TC 2.A.4) family. SLC30A subfamily.</text>
</comment>
<dbReference type="Pfam" id="PF01545">
    <property type="entry name" value="Cation_efflux"/>
    <property type="match status" value="1"/>
</dbReference>
<sequence>MGRYTGKKCRLLTMLWLTALFFLVEIVVGYVTNCMALIADSFHMLSDVVALAVAFLSVKPKIRRASPPCQWIESYI</sequence>
<dbReference type="InterPro" id="IPR027469">
    <property type="entry name" value="Cation_efflux_TMD_sf"/>
</dbReference>
<name>A0A310SRB5_9HYME</name>
<dbReference type="EMBL" id="KQ759880">
    <property type="protein sequence ID" value="OAD62224.1"/>
    <property type="molecule type" value="Genomic_DNA"/>
</dbReference>
<evidence type="ECO:0000256" key="5">
    <source>
        <dbReference type="ARBA" id="ARBA00022989"/>
    </source>
</evidence>